<comment type="subcellular location">
    <subcellularLocation>
        <location evidence="2">Cytoplasm</location>
    </subcellularLocation>
</comment>
<dbReference type="GO" id="GO:0046872">
    <property type="term" value="F:metal ion binding"/>
    <property type="evidence" value="ECO:0007669"/>
    <property type="project" value="UniProtKB-KW"/>
</dbReference>
<dbReference type="InterPro" id="IPR004383">
    <property type="entry name" value="rRNA_lsu_MTrfase_RlmN/Cfr"/>
</dbReference>
<evidence type="ECO:0000256" key="10">
    <source>
        <dbReference type="ARBA" id="ARBA00023014"/>
    </source>
</evidence>
<name>A0A2M6NZT3_9BACT</name>
<keyword evidence="4" id="KW-0963">Cytoplasm</keyword>
<keyword evidence="6 12" id="KW-0808">Transferase</keyword>
<dbReference type="GO" id="GO:0030488">
    <property type="term" value="P:tRNA methylation"/>
    <property type="evidence" value="ECO:0007669"/>
    <property type="project" value="TreeGrafter"/>
</dbReference>
<keyword evidence="5 12" id="KW-0489">Methyltransferase</keyword>
<dbReference type="SFLD" id="SFLDG01062">
    <property type="entry name" value="methyltransferase_(Class_A)"/>
    <property type="match status" value="1"/>
</dbReference>
<protein>
    <submittedName>
        <fullName evidence="12">23S rRNA (Adenine(2503)-C(2))-methyltransferase RlmN</fullName>
    </submittedName>
</protein>
<accession>A0A2M6NZT3</accession>
<dbReference type="SFLD" id="SFLDS00029">
    <property type="entry name" value="Radical_SAM"/>
    <property type="match status" value="1"/>
</dbReference>
<reference evidence="13" key="1">
    <citation type="submission" date="2017-09" db="EMBL/GenBank/DDBJ databases">
        <title>Depth-based differentiation of microbial function through sediment-hosted aquifers and enrichment of novel symbionts in the deep terrestrial subsurface.</title>
        <authorList>
            <person name="Probst A.J."/>
            <person name="Ladd B."/>
            <person name="Jarett J.K."/>
            <person name="Geller-Mcgrath D.E."/>
            <person name="Sieber C.M.K."/>
            <person name="Emerson J.B."/>
            <person name="Anantharaman K."/>
            <person name="Thomas B.C."/>
            <person name="Malmstrom R."/>
            <person name="Stieglmeier M."/>
            <person name="Klingl A."/>
            <person name="Woyke T."/>
            <person name="Ryan C.M."/>
            <person name="Banfield J.F."/>
        </authorList>
    </citation>
    <scope>NUCLEOTIDE SEQUENCE [LARGE SCALE GENOMIC DNA]</scope>
</reference>
<evidence type="ECO:0000256" key="7">
    <source>
        <dbReference type="ARBA" id="ARBA00022691"/>
    </source>
</evidence>
<dbReference type="InterPro" id="IPR058240">
    <property type="entry name" value="rSAM_sf"/>
</dbReference>
<organism evidence="12 13">
    <name type="scientific">Candidatus Magasanikbacteria bacterium CG10_big_fil_rev_8_21_14_0_10_38_6</name>
    <dbReference type="NCBI Taxonomy" id="1974647"/>
    <lineage>
        <taxon>Bacteria</taxon>
        <taxon>Candidatus Magasanikiibacteriota</taxon>
    </lineage>
</organism>
<proteinExistence type="predicted"/>
<evidence type="ECO:0000259" key="11">
    <source>
        <dbReference type="PROSITE" id="PS51918"/>
    </source>
</evidence>
<feature type="domain" description="Radical SAM core" evidence="11">
    <location>
        <begin position="94"/>
        <end position="334"/>
    </location>
</feature>
<keyword evidence="3" id="KW-0004">4Fe-4S</keyword>
<dbReference type="SFLD" id="SFLDF00275">
    <property type="entry name" value="adenosine_C2_methyltransferase"/>
    <property type="match status" value="1"/>
</dbReference>
<comment type="cofactor">
    <cofactor evidence="1">
        <name>[4Fe-4S] cluster</name>
        <dbReference type="ChEBI" id="CHEBI:49883"/>
    </cofactor>
</comment>
<dbReference type="GO" id="GO:0008173">
    <property type="term" value="F:RNA methyltransferase activity"/>
    <property type="evidence" value="ECO:0007669"/>
    <property type="project" value="InterPro"/>
</dbReference>
<dbReference type="PIRSF" id="PIRSF006004">
    <property type="entry name" value="CHP00048"/>
    <property type="match status" value="1"/>
</dbReference>
<gene>
    <name evidence="12" type="ORF">COU30_04930</name>
</gene>
<evidence type="ECO:0000256" key="5">
    <source>
        <dbReference type="ARBA" id="ARBA00022603"/>
    </source>
</evidence>
<dbReference type="InterPro" id="IPR040072">
    <property type="entry name" value="Methyltransferase_A"/>
</dbReference>
<evidence type="ECO:0000256" key="3">
    <source>
        <dbReference type="ARBA" id="ARBA00022485"/>
    </source>
</evidence>
<keyword evidence="9" id="KW-0408">Iron</keyword>
<sequence length="349" mass="40348">MYKNREQSIKELFPDIKRFRFDQINKALFERAYSSWHDVSTLPKSMTSTLSEQQVPWLSFANKKIYESVRHDTYKGVFETQDGLFFESVLMANRKDQWTICVSSQIGCAMRCTFCATGTMGLKRSLHSDEIVDQYRFWNQFLLARPQLPQRISNIVFMGMGEPLANYDNVKQAIHTWLIYTDLGPTKIMVSTVGILSQMKKMLTDQDWPGAQIAISLHSANQEKREEIVPTTVPKFLKELAAWSHEYQRVHGNRNHKLTFEYTLISHVNDTPELAKELAFYMVKTAVSKVNVIPLNPVQGKSFTRSERDRIDRFKEILRDHDINVTERMTMGDDIDAACGQLAISSEQE</sequence>
<dbReference type="GO" id="GO:0005737">
    <property type="term" value="C:cytoplasm"/>
    <property type="evidence" value="ECO:0007669"/>
    <property type="project" value="UniProtKB-SubCell"/>
</dbReference>
<evidence type="ECO:0000313" key="13">
    <source>
        <dbReference type="Proteomes" id="UP000228528"/>
    </source>
</evidence>
<dbReference type="Proteomes" id="UP000228528">
    <property type="component" value="Unassembled WGS sequence"/>
</dbReference>
<evidence type="ECO:0000256" key="6">
    <source>
        <dbReference type="ARBA" id="ARBA00022679"/>
    </source>
</evidence>
<evidence type="ECO:0000313" key="12">
    <source>
        <dbReference type="EMBL" id="PIR76976.1"/>
    </source>
</evidence>
<dbReference type="Pfam" id="PF04055">
    <property type="entry name" value="Radical_SAM"/>
    <property type="match status" value="1"/>
</dbReference>
<keyword evidence="10" id="KW-0411">Iron-sulfur</keyword>
<dbReference type="EMBL" id="PFBW01000207">
    <property type="protein sequence ID" value="PIR76976.1"/>
    <property type="molecule type" value="Genomic_DNA"/>
</dbReference>
<evidence type="ECO:0000256" key="9">
    <source>
        <dbReference type="ARBA" id="ARBA00023004"/>
    </source>
</evidence>
<dbReference type="InterPro" id="IPR013785">
    <property type="entry name" value="Aldolase_TIM"/>
</dbReference>
<dbReference type="PROSITE" id="PS51918">
    <property type="entry name" value="RADICAL_SAM"/>
    <property type="match status" value="1"/>
</dbReference>
<evidence type="ECO:0000256" key="2">
    <source>
        <dbReference type="ARBA" id="ARBA00004496"/>
    </source>
</evidence>
<dbReference type="GO" id="GO:0051539">
    <property type="term" value="F:4 iron, 4 sulfur cluster binding"/>
    <property type="evidence" value="ECO:0007669"/>
    <property type="project" value="UniProtKB-KW"/>
</dbReference>
<dbReference type="PANTHER" id="PTHR30544:SF5">
    <property type="entry name" value="RADICAL SAM CORE DOMAIN-CONTAINING PROTEIN"/>
    <property type="match status" value="1"/>
</dbReference>
<dbReference type="SUPFAM" id="SSF102114">
    <property type="entry name" value="Radical SAM enzymes"/>
    <property type="match status" value="1"/>
</dbReference>
<dbReference type="CDD" id="cd01335">
    <property type="entry name" value="Radical_SAM"/>
    <property type="match status" value="1"/>
</dbReference>
<evidence type="ECO:0000256" key="4">
    <source>
        <dbReference type="ARBA" id="ARBA00022490"/>
    </source>
</evidence>
<keyword evidence="7" id="KW-0949">S-adenosyl-L-methionine</keyword>
<dbReference type="AlphaFoldDB" id="A0A2M6NZT3"/>
<dbReference type="InterPro" id="IPR007197">
    <property type="entry name" value="rSAM"/>
</dbReference>
<evidence type="ECO:0000256" key="8">
    <source>
        <dbReference type="ARBA" id="ARBA00022723"/>
    </source>
</evidence>
<dbReference type="Gene3D" id="3.20.20.70">
    <property type="entry name" value="Aldolase class I"/>
    <property type="match status" value="1"/>
</dbReference>
<dbReference type="GO" id="GO:0070475">
    <property type="term" value="P:rRNA base methylation"/>
    <property type="evidence" value="ECO:0007669"/>
    <property type="project" value="TreeGrafter"/>
</dbReference>
<evidence type="ECO:0000256" key="1">
    <source>
        <dbReference type="ARBA" id="ARBA00001966"/>
    </source>
</evidence>
<comment type="caution">
    <text evidence="12">The sequence shown here is derived from an EMBL/GenBank/DDBJ whole genome shotgun (WGS) entry which is preliminary data.</text>
</comment>
<dbReference type="PANTHER" id="PTHR30544">
    <property type="entry name" value="23S RRNA METHYLTRANSFERASE"/>
    <property type="match status" value="1"/>
</dbReference>
<keyword evidence="8" id="KW-0479">Metal-binding</keyword>